<evidence type="ECO:0000256" key="1">
    <source>
        <dbReference type="SAM" id="MobiDB-lite"/>
    </source>
</evidence>
<dbReference type="Pfam" id="PF11833">
    <property type="entry name" value="CPP1-like"/>
    <property type="match status" value="1"/>
</dbReference>
<dbReference type="PANTHER" id="PTHR33372:SF2">
    <property type="entry name" value="PROTEIN CHAPERONE-LIKE PROTEIN OF POR1, CHLOROPLASTIC"/>
    <property type="match status" value="1"/>
</dbReference>
<evidence type="ECO:0000256" key="2">
    <source>
        <dbReference type="SAM" id="Phobius"/>
    </source>
</evidence>
<dbReference type="GO" id="GO:0031969">
    <property type="term" value="C:chloroplast membrane"/>
    <property type="evidence" value="ECO:0007669"/>
    <property type="project" value="TreeGrafter"/>
</dbReference>
<gene>
    <name evidence="3" type="ORF">MPUS1402_LOCUS9291</name>
</gene>
<feature type="compositionally biased region" description="Low complexity" evidence="1">
    <location>
        <begin position="10"/>
        <end position="20"/>
    </location>
</feature>
<feature type="transmembrane region" description="Helical" evidence="2">
    <location>
        <begin position="165"/>
        <end position="181"/>
    </location>
</feature>
<accession>A0A7R9Y5D0</accession>
<evidence type="ECO:0000313" key="3">
    <source>
        <dbReference type="EMBL" id="CAD8244575.1"/>
    </source>
</evidence>
<keyword evidence="2" id="KW-0812">Transmembrane</keyword>
<reference evidence="3" key="1">
    <citation type="submission" date="2021-01" db="EMBL/GenBank/DDBJ databases">
        <authorList>
            <person name="Corre E."/>
            <person name="Pelletier E."/>
            <person name="Niang G."/>
            <person name="Scheremetjew M."/>
            <person name="Finn R."/>
            <person name="Kale V."/>
            <person name="Holt S."/>
            <person name="Cochrane G."/>
            <person name="Meng A."/>
            <person name="Brown T."/>
            <person name="Cohen L."/>
        </authorList>
    </citation>
    <scope>NUCLEOTIDE SEQUENCE</scope>
    <source>
        <strain evidence="3">RCC1614</strain>
    </source>
</reference>
<dbReference type="PANTHER" id="PTHR33372">
    <property type="match status" value="1"/>
</dbReference>
<dbReference type="InterPro" id="IPR021788">
    <property type="entry name" value="CPP1-like"/>
</dbReference>
<protein>
    <submittedName>
        <fullName evidence="3">Uncharacterized protein</fullName>
    </submittedName>
</protein>
<organism evidence="3">
    <name type="scientific">Micromonas pusilla</name>
    <name type="common">Picoplanktonic green alga</name>
    <name type="synonym">Chromulina pusilla</name>
    <dbReference type="NCBI Taxonomy" id="38833"/>
    <lineage>
        <taxon>Eukaryota</taxon>
        <taxon>Viridiplantae</taxon>
        <taxon>Chlorophyta</taxon>
        <taxon>Mamiellophyceae</taxon>
        <taxon>Mamiellales</taxon>
        <taxon>Mamiellaceae</taxon>
        <taxon>Micromonas</taxon>
    </lineage>
</organism>
<keyword evidence="2" id="KW-0472">Membrane</keyword>
<sequence>MGAPSRRRATTTTTSPSSPSFVLGGRGARRVVRTAATEGEMTPEEQFAAASVGIPDYDPDAIFPRTKERDPYRRLGISDESTFEEVQDARNYLVETYRAHVAGVEAIEQAFDKIINDRLSTRKKAKGMKKALRKQKKGENYVPPFMERLKAQFEKPDQTTIMRRALMYAIMMGWAIVSAGNAPSGPAFQMAISFGLCVYFLHDKRGGAAVGAPLGKSFINAFAALSLGFVVGSLFPLYIPIFPPAWGPELILSLFSMVSFFIFATFLK</sequence>
<feature type="transmembrane region" description="Helical" evidence="2">
    <location>
        <begin position="214"/>
        <end position="238"/>
    </location>
</feature>
<feature type="transmembrane region" description="Helical" evidence="2">
    <location>
        <begin position="250"/>
        <end position="267"/>
    </location>
</feature>
<feature type="region of interest" description="Disordered" evidence="1">
    <location>
        <begin position="1"/>
        <end position="25"/>
    </location>
</feature>
<proteinExistence type="predicted"/>
<feature type="transmembrane region" description="Helical" evidence="2">
    <location>
        <begin position="187"/>
        <end position="202"/>
    </location>
</feature>
<dbReference type="EMBL" id="HBDY01012262">
    <property type="protein sequence ID" value="CAD8244575.1"/>
    <property type="molecule type" value="Transcribed_RNA"/>
</dbReference>
<dbReference type="AlphaFoldDB" id="A0A7R9Y5D0"/>
<keyword evidence="2" id="KW-1133">Transmembrane helix</keyword>
<name>A0A7R9Y5D0_MICPS</name>